<feature type="compositionally biased region" description="Low complexity" evidence="1">
    <location>
        <begin position="33"/>
        <end position="46"/>
    </location>
</feature>
<reference evidence="3" key="1">
    <citation type="submission" date="2016-11" db="UniProtKB">
        <authorList>
            <consortium name="WormBaseParasite"/>
        </authorList>
    </citation>
    <scope>IDENTIFICATION</scope>
</reference>
<proteinExistence type="predicted"/>
<sequence length="122" mass="13660">MGTFHSIGSSRIEILTMIQVLMEDPIRWESRTSKSSSRASVGLLLGRRGGGRHSEMLKRCGARKGNTPSLRKYVPTRASLAALTRVQPHLFSDRCISCSETYICKKNKVGVSNRKNYMFNVP</sequence>
<dbReference type="Proteomes" id="UP000095283">
    <property type="component" value="Unplaced"/>
</dbReference>
<accession>A0A1I7WHS6</accession>
<organism evidence="2 3">
    <name type="scientific">Heterorhabditis bacteriophora</name>
    <name type="common">Entomopathogenic nematode worm</name>
    <dbReference type="NCBI Taxonomy" id="37862"/>
    <lineage>
        <taxon>Eukaryota</taxon>
        <taxon>Metazoa</taxon>
        <taxon>Ecdysozoa</taxon>
        <taxon>Nematoda</taxon>
        <taxon>Chromadorea</taxon>
        <taxon>Rhabditida</taxon>
        <taxon>Rhabditina</taxon>
        <taxon>Rhabditomorpha</taxon>
        <taxon>Strongyloidea</taxon>
        <taxon>Heterorhabditidae</taxon>
        <taxon>Heterorhabditis</taxon>
    </lineage>
</organism>
<evidence type="ECO:0000313" key="2">
    <source>
        <dbReference type="Proteomes" id="UP000095283"/>
    </source>
</evidence>
<evidence type="ECO:0000256" key="1">
    <source>
        <dbReference type="SAM" id="MobiDB-lite"/>
    </source>
</evidence>
<keyword evidence="2" id="KW-1185">Reference proteome</keyword>
<dbReference type="AlphaFoldDB" id="A0A1I7WHS6"/>
<name>A0A1I7WHS6_HETBA</name>
<feature type="region of interest" description="Disordered" evidence="1">
    <location>
        <begin position="31"/>
        <end position="56"/>
    </location>
</feature>
<evidence type="ECO:0000313" key="3">
    <source>
        <dbReference type="WBParaSite" id="Hba_04560"/>
    </source>
</evidence>
<protein>
    <submittedName>
        <fullName evidence="3">Uncharacterized protein</fullName>
    </submittedName>
</protein>
<dbReference type="WBParaSite" id="Hba_04560">
    <property type="protein sequence ID" value="Hba_04560"/>
    <property type="gene ID" value="Hba_04560"/>
</dbReference>